<sequence length="247" mass="28413">MKFVKSCWRRLKVAEKKFVQYGAYLKGQDLCDLIAGAEAEIPANAPENSEPRRKWKIKCGKALFALRTSIGKELIDHKEYNPFVTSIKGWTKQPLVEEFEKLLSNKEALAKQMARRLEPDATLFSRDKNKKKNTSFESWNNEKESNGEKATGGNFDNRKCYICGKIEHIKKYRRVTLSKSNIASENDGNEKLKWKQCFTIEVTKRRNNDVVPVQALYNNDSCKQECILDSGCSHHVTENDSLLSELR</sequence>
<dbReference type="Proteomes" id="UP000826656">
    <property type="component" value="Unassembled WGS sequence"/>
</dbReference>
<reference evidence="1 2" key="1">
    <citation type="journal article" date="2021" name="bioRxiv">
        <title>Chromosome-scale and haplotype-resolved genome assembly of a tetraploid potato cultivar.</title>
        <authorList>
            <person name="Sun H."/>
            <person name="Jiao W.-B."/>
            <person name="Krause K."/>
            <person name="Campoy J.A."/>
            <person name="Goel M."/>
            <person name="Folz-Donahue K."/>
            <person name="Kukat C."/>
            <person name="Huettel B."/>
            <person name="Schneeberger K."/>
        </authorList>
    </citation>
    <scope>NUCLEOTIDE SEQUENCE [LARGE SCALE GENOMIC DNA]</scope>
    <source>
        <strain evidence="1">SolTubOtavaFocal</strain>
        <tissue evidence="1">Leaves</tissue>
    </source>
</reference>
<protein>
    <submittedName>
        <fullName evidence="1">Uncharacterized protein</fullName>
    </submittedName>
</protein>
<name>A0ABQ7VZB4_SOLTU</name>
<gene>
    <name evidence="1" type="ORF">KY290_010975</name>
</gene>
<accession>A0ABQ7VZB4</accession>
<comment type="caution">
    <text evidence="1">The sequence shown here is derived from an EMBL/GenBank/DDBJ whole genome shotgun (WGS) entry which is preliminary data.</text>
</comment>
<proteinExistence type="predicted"/>
<dbReference type="EMBL" id="JAIVGD010000005">
    <property type="protein sequence ID" value="KAH0773838.1"/>
    <property type="molecule type" value="Genomic_DNA"/>
</dbReference>
<keyword evidence="2" id="KW-1185">Reference proteome</keyword>
<organism evidence="1 2">
    <name type="scientific">Solanum tuberosum</name>
    <name type="common">Potato</name>
    <dbReference type="NCBI Taxonomy" id="4113"/>
    <lineage>
        <taxon>Eukaryota</taxon>
        <taxon>Viridiplantae</taxon>
        <taxon>Streptophyta</taxon>
        <taxon>Embryophyta</taxon>
        <taxon>Tracheophyta</taxon>
        <taxon>Spermatophyta</taxon>
        <taxon>Magnoliopsida</taxon>
        <taxon>eudicotyledons</taxon>
        <taxon>Gunneridae</taxon>
        <taxon>Pentapetalae</taxon>
        <taxon>asterids</taxon>
        <taxon>lamiids</taxon>
        <taxon>Solanales</taxon>
        <taxon>Solanaceae</taxon>
        <taxon>Solanoideae</taxon>
        <taxon>Solaneae</taxon>
        <taxon>Solanum</taxon>
    </lineage>
</organism>
<evidence type="ECO:0000313" key="2">
    <source>
        <dbReference type="Proteomes" id="UP000826656"/>
    </source>
</evidence>
<evidence type="ECO:0000313" key="1">
    <source>
        <dbReference type="EMBL" id="KAH0773838.1"/>
    </source>
</evidence>